<dbReference type="OrthoDB" id="407922at2759"/>
<dbReference type="Pfam" id="PF04003">
    <property type="entry name" value="Utp12"/>
    <property type="match status" value="1"/>
</dbReference>
<feature type="region of interest" description="Disordered" evidence="7">
    <location>
        <begin position="300"/>
        <end position="332"/>
    </location>
</feature>
<organism evidence="9 10">
    <name type="scientific">Serendipita vermifera MAFF 305830</name>
    <dbReference type="NCBI Taxonomy" id="933852"/>
    <lineage>
        <taxon>Eukaryota</taxon>
        <taxon>Fungi</taxon>
        <taxon>Dikarya</taxon>
        <taxon>Basidiomycota</taxon>
        <taxon>Agaricomycotina</taxon>
        <taxon>Agaricomycetes</taxon>
        <taxon>Sebacinales</taxon>
        <taxon>Serendipitaceae</taxon>
        <taxon>Serendipita</taxon>
    </lineage>
</organism>
<dbReference type="InterPro" id="IPR019775">
    <property type="entry name" value="WD40_repeat_CS"/>
</dbReference>
<dbReference type="Proteomes" id="UP000054097">
    <property type="component" value="Unassembled WGS sequence"/>
</dbReference>
<dbReference type="InterPro" id="IPR001680">
    <property type="entry name" value="WD40_rpt"/>
</dbReference>
<dbReference type="FunFam" id="2.130.10.10:FF:000178">
    <property type="entry name" value="WD repeat domain 3"/>
    <property type="match status" value="1"/>
</dbReference>
<feature type="domain" description="Small-subunit processome Utp12" evidence="8">
    <location>
        <begin position="818"/>
        <end position="921"/>
    </location>
</feature>
<dbReference type="HOGENOM" id="CLU_005318_0_1_1"/>
<dbReference type="InterPro" id="IPR051570">
    <property type="entry name" value="TBC1_cilium_biogenesis"/>
</dbReference>
<dbReference type="InterPro" id="IPR036322">
    <property type="entry name" value="WD40_repeat_dom_sf"/>
</dbReference>
<keyword evidence="3" id="KW-0677">Repeat</keyword>
<feature type="repeat" description="WD" evidence="6">
    <location>
        <begin position="583"/>
        <end position="624"/>
    </location>
</feature>
<name>A0A0C2X9Q0_SERVB</name>
<keyword evidence="4" id="KW-0539">Nucleus</keyword>
<evidence type="ECO:0000256" key="2">
    <source>
        <dbReference type="ARBA" id="ARBA00022574"/>
    </source>
</evidence>
<accession>A0A0C2X9Q0</accession>
<comment type="similarity">
    <text evidence="5">Belongs to the WD repeat WDR3/UTP12 family.</text>
</comment>
<evidence type="ECO:0000256" key="6">
    <source>
        <dbReference type="PROSITE-ProRule" id="PRU00221"/>
    </source>
</evidence>
<feature type="compositionally biased region" description="Basic and acidic residues" evidence="7">
    <location>
        <begin position="315"/>
        <end position="331"/>
    </location>
</feature>
<proteinExistence type="inferred from homology"/>
<feature type="repeat" description="WD" evidence="6">
    <location>
        <begin position="197"/>
        <end position="238"/>
    </location>
</feature>
<evidence type="ECO:0000256" key="7">
    <source>
        <dbReference type="SAM" id="MobiDB-lite"/>
    </source>
</evidence>
<feature type="repeat" description="WD" evidence="6">
    <location>
        <begin position="171"/>
        <end position="196"/>
    </location>
</feature>
<dbReference type="Pfam" id="PF25172">
    <property type="entry name" value="Beta-prop_WDR3_2nd"/>
    <property type="match status" value="1"/>
</dbReference>
<feature type="repeat" description="WD" evidence="6">
    <location>
        <begin position="55"/>
        <end position="96"/>
    </location>
</feature>
<evidence type="ECO:0000256" key="4">
    <source>
        <dbReference type="ARBA" id="ARBA00023242"/>
    </source>
</evidence>
<dbReference type="PROSITE" id="PS00678">
    <property type="entry name" value="WD_REPEATS_1"/>
    <property type="match status" value="3"/>
</dbReference>
<dbReference type="Pfam" id="PF25173">
    <property type="entry name" value="Beta-prop_WDR3_1st"/>
    <property type="match status" value="1"/>
</dbReference>
<dbReference type="InterPro" id="IPR007148">
    <property type="entry name" value="SSU_processome_Utp12"/>
</dbReference>
<dbReference type="GO" id="GO:0034388">
    <property type="term" value="C:Pwp2p-containing subcomplex of 90S preribosome"/>
    <property type="evidence" value="ECO:0007669"/>
    <property type="project" value="TreeGrafter"/>
</dbReference>
<dbReference type="FunFam" id="2.130.10.10:FF:000157">
    <property type="entry name" value="WD repeat domain 3"/>
    <property type="match status" value="1"/>
</dbReference>
<dbReference type="PROSITE" id="PS50294">
    <property type="entry name" value="WD_REPEATS_REGION"/>
    <property type="match status" value="7"/>
</dbReference>
<evidence type="ECO:0000256" key="1">
    <source>
        <dbReference type="ARBA" id="ARBA00004604"/>
    </source>
</evidence>
<dbReference type="EMBL" id="KN824310">
    <property type="protein sequence ID" value="KIM25962.1"/>
    <property type="molecule type" value="Genomic_DNA"/>
</dbReference>
<gene>
    <name evidence="9" type="ORF">M408DRAFT_25850</name>
</gene>
<evidence type="ECO:0000313" key="10">
    <source>
        <dbReference type="Proteomes" id="UP000054097"/>
    </source>
</evidence>
<feature type="repeat" description="WD" evidence="6">
    <location>
        <begin position="625"/>
        <end position="657"/>
    </location>
</feature>
<feature type="repeat" description="WD" evidence="6">
    <location>
        <begin position="97"/>
        <end position="130"/>
    </location>
</feature>
<dbReference type="SMART" id="SM00320">
    <property type="entry name" value="WD40"/>
    <property type="match status" value="12"/>
</dbReference>
<feature type="repeat" description="WD" evidence="6">
    <location>
        <begin position="406"/>
        <end position="446"/>
    </location>
</feature>
<dbReference type="PRINTS" id="PR00320">
    <property type="entry name" value="GPROTEINBRPT"/>
</dbReference>
<dbReference type="GO" id="GO:0032040">
    <property type="term" value="C:small-subunit processome"/>
    <property type="evidence" value="ECO:0007669"/>
    <property type="project" value="TreeGrafter"/>
</dbReference>
<evidence type="ECO:0000256" key="5">
    <source>
        <dbReference type="ARBA" id="ARBA00038229"/>
    </source>
</evidence>
<reference evidence="9 10" key="1">
    <citation type="submission" date="2014-04" db="EMBL/GenBank/DDBJ databases">
        <authorList>
            <consortium name="DOE Joint Genome Institute"/>
            <person name="Kuo A."/>
            <person name="Zuccaro A."/>
            <person name="Kohler A."/>
            <person name="Nagy L.G."/>
            <person name="Floudas D."/>
            <person name="Copeland A."/>
            <person name="Barry K.W."/>
            <person name="Cichocki N."/>
            <person name="Veneault-Fourrey C."/>
            <person name="LaButti K."/>
            <person name="Lindquist E.A."/>
            <person name="Lipzen A."/>
            <person name="Lundell T."/>
            <person name="Morin E."/>
            <person name="Murat C."/>
            <person name="Sun H."/>
            <person name="Tunlid A."/>
            <person name="Henrissat B."/>
            <person name="Grigoriev I.V."/>
            <person name="Hibbett D.S."/>
            <person name="Martin F."/>
            <person name="Nordberg H.P."/>
            <person name="Cantor M.N."/>
            <person name="Hua S.X."/>
        </authorList>
    </citation>
    <scope>NUCLEOTIDE SEQUENCE [LARGE SCALE GENOMIC DNA]</scope>
    <source>
        <strain evidence="9 10">MAFF 305830</strain>
    </source>
</reference>
<dbReference type="STRING" id="933852.A0A0C2X9Q0"/>
<reference evidence="10" key="2">
    <citation type="submission" date="2015-01" db="EMBL/GenBank/DDBJ databases">
        <title>Evolutionary Origins and Diversification of the Mycorrhizal Mutualists.</title>
        <authorList>
            <consortium name="DOE Joint Genome Institute"/>
            <consortium name="Mycorrhizal Genomics Consortium"/>
            <person name="Kohler A."/>
            <person name="Kuo A."/>
            <person name="Nagy L.G."/>
            <person name="Floudas D."/>
            <person name="Copeland A."/>
            <person name="Barry K.W."/>
            <person name="Cichocki N."/>
            <person name="Veneault-Fourrey C."/>
            <person name="LaButti K."/>
            <person name="Lindquist E.A."/>
            <person name="Lipzen A."/>
            <person name="Lundell T."/>
            <person name="Morin E."/>
            <person name="Murat C."/>
            <person name="Riley R."/>
            <person name="Ohm R."/>
            <person name="Sun H."/>
            <person name="Tunlid A."/>
            <person name="Henrissat B."/>
            <person name="Grigoriev I.V."/>
            <person name="Hibbett D.S."/>
            <person name="Martin F."/>
        </authorList>
    </citation>
    <scope>NUCLEOTIDE SEQUENCE [LARGE SCALE GENOMIC DNA]</scope>
    <source>
        <strain evidence="10">MAFF 305830</strain>
    </source>
</reference>
<sequence length="965" mass="108400">MVKTYDRWGPTQAFGLICSAGSCSVYDGKLAFVPALEDVLVWDVKKGQMLAMWHESGHRAEVTCIVQSPQKTNFAVGYMDGSIRLWNSETGESTVILNGHKKSVTSMCFDASGQRLASASQDTDIIVWDVVGETGLYRLRGHRDQVTGMRFLHSRTPEKGPSTSNGIYDPSSFLVSCSKDTFVKLWDLTTQHCIQTIVAHRSEVWSLDVDPNETTILTGSGDGEVKAWRVDQEALAAGVQAMPSGEITKMILPVSVLPISSRHRVSQISYHPTEPYLAIQSQDRAIDIFRIRTEEEIRKKQARRQKRAKEKKKGTKTEDSAEKNDIEKDEKTENDEVQLVDLYTPYLLLRASGKIRSFTFVANENHHKGTQIFTALSSNAVEVYNIPPPNKSKDTPEATRLHYLDLHGHRTDIRTVALSADEQLLATASNGLLKIWNMKTMACVRTLECGHAICSSFLPGDRHVIVGTKSGQILLYDLTTAALLETIDAHTATVWSLHMRPDFGGMVTGSADKDVKFWDFEEKEDPENPSRKIRTLVHKRTLKMTDEVLAVKYSPNGRFLVVALLDATVKIFYQDTLKFFLSLYGHKLPVLSLDISSDSKLIITSSADKNVKIWGMDFGDCHKSIFAHDESVMQVVFEPRTHNFFSISKDKWVKYWDGDKFELIQKLDGHHGEIWAAAMGRNGKVLVTGSHDKSIRFWENTEEPLFLEEEREKEMEAMYESGIADNLNREDGIIGSGADGAQNGDISNDLAETTMVQKHTMETLMAGEKIIEAIEVADGEAEGQKKYSEALEKLPPSERGKIGPPPRNPVLVALDLEPETHVLRTVERVHASALYDALLVIPFSKVSSLFHYMDVWASQDTATTLTSNILSYLLRIHASQIVATRSLRPLLLSLRSHLRAGLMRQRAQIGYNLAALKYIKRQDEDARTADFYERNQGQAWTEDEIQAVKERIQNGESRKRKRVKA</sequence>
<dbReference type="PANTHER" id="PTHR19853:SF0">
    <property type="entry name" value="WD REPEAT-CONTAINING PROTEIN 3"/>
    <property type="match status" value="1"/>
</dbReference>
<dbReference type="InterPro" id="IPR020472">
    <property type="entry name" value="WD40_PAC1"/>
</dbReference>
<evidence type="ECO:0000313" key="9">
    <source>
        <dbReference type="EMBL" id="KIM25962.1"/>
    </source>
</evidence>
<keyword evidence="2 6" id="KW-0853">WD repeat</keyword>
<dbReference type="CDD" id="cd00200">
    <property type="entry name" value="WD40"/>
    <property type="match status" value="2"/>
</dbReference>
<dbReference type="InterPro" id="IPR015943">
    <property type="entry name" value="WD40/YVTN_repeat-like_dom_sf"/>
</dbReference>
<dbReference type="AlphaFoldDB" id="A0A0C2X9Q0"/>
<evidence type="ECO:0000259" key="8">
    <source>
        <dbReference type="Pfam" id="PF04003"/>
    </source>
</evidence>
<protein>
    <recommendedName>
        <fullName evidence="8">Small-subunit processome Utp12 domain-containing protein</fullName>
    </recommendedName>
</protein>
<dbReference type="PROSITE" id="PS51257">
    <property type="entry name" value="PROKAR_LIPOPROTEIN"/>
    <property type="match status" value="1"/>
</dbReference>
<dbReference type="PROSITE" id="PS50082">
    <property type="entry name" value="WD_REPEATS_2"/>
    <property type="match status" value="9"/>
</dbReference>
<dbReference type="GO" id="GO:0030490">
    <property type="term" value="P:maturation of SSU-rRNA"/>
    <property type="evidence" value="ECO:0007669"/>
    <property type="project" value="TreeGrafter"/>
</dbReference>
<dbReference type="GO" id="GO:0030515">
    <property type="term" value="F:snoRNA binding"/>
    <property type="evidence" value="ECO:0007669"/>
    <property type="project" value="TreeGrafter"/>
</dbReference>
<keyword evidence="10" id="KW-1185">Reference proteome</keyword>
<feature type="repeat" description="WD" evidence="6">
    <location>
        <begin position="487"/>
        <end position="528"/>
    </location>
</feature>
<dbReference type="PANTHER" id="PTHR19853">
    <property type="entry name" value="WD REPEAT CONTAINING PROTEIN 3 WDR3"/>
    <property type="match status" value="1"/>
</dbReference>
<comment type="subcellular location">
    <subcellularLocation>
        <location evidence="1">Nucleus</location>
        <location evidence="1">Nucleolus</location>
    </subcellularLocation>
</comment>
<feature type="compositionally biased region" description="Basic residues" evidence="7">
    <location>
        <begin position="300"/>
        <end position="314"/>
    </location>
</feature>
<evidence type="ECO:0000256" key="3">
    <source>
        <dbReference type="ARBA" id="ARBA00022737"/>
    </source>
</evidence>
<dbReference type="SUPFAM" id="SSF50978">
    <property type="entry name" value="WD40 repeat-like"/>
    <property type="match status" value="2"/>
</dbReference>
<dbReference type="Gene3D" id="2.130.10.10">
    <property type="entry name" value="YVTN repeat-like/Quinoprotein amine dehydrogenase"/>
    <property type="match status" value="5"/>
</dbReference>
<feature type="repeat" description="WD" evidence="6">
    <location>
        <begin position="667"/>
        <end position="699"/>
    </location>
</feature>